<feature type="domain" description="Pili assembly chaperone C-terminal" evidence="8">
    <location>
        <begin position="172"/>
        <end position="231"/>
    </location>
</feature>
<dbReference type="RefSeq" id="WP_192478384.1">
    <property type="nucleotide sequence ID" value="NZ_VKME01000008.1"/>
</dbReference>
<evidence type="ECO:0000256" key="1">
    <source>
        <dbReference type="ARBA" id="ARBA00004418"/>
    </source>
</evidence>
<dbReference type="Gene3D" id="2.60.40.10">
    <property type="entry name" value="Immunoglobulins"/>
    <property type="match status" value="2"/>
</dbReference>
<sequence>MILRFHRWLVVALFSLSGIAQADGFGINATRLIYPEGTKSISVSLRNTSSEVNYLVKSAVSQDQREFIAANFSVTPPLFRLEAESTNQVRITYLGDAGLPQDRESVFYFQAMAIPGSKSPGGEINGVQNNAMVLFGIGSTIKLFYRPKGLSGTSEQAQRNLQFLYTAQGLKVTNPSAYFVSLNNVSSNGKSLPLNEPAALMIPPSGSYTWQVARSGGEVRWKTINDYGGVDSHVFSHP</sequence>
<name>A0A8I0MKA9_CITAM</name>
<comment type="caution">
    <text evidence="9">The sequence shown here is derived from an EMBL/GenBank/DDBJ whole genome shotgun (WGS) entry which is preliminary data.</text>
</comment>
<dbReference type="SUPFAM" id="SSF49584">
    <property type="entry name" value="Periplasmic chaperone C-domain"/>
    <property type="match status" value="1"/>
</dbReference>
<reference evidence="9" key="1">
    <citation type="submission" date="2019-07" db="EMBL/GenBank/DDBJ databases">
        <title>KPC-2 carbapenem resistent Enterobacterales isolates from Germany.</title>
        <authorList>
            <person name="Yao Y."/>
            <person name="Falgenhauer L."/>
            <person name="Imirzalioglu C."/>
            <person name="Chakraborty T."/>
        </authorList>
    </citation>
    <scope>NUCLEOTIDE SEQUENCE</scope>
    <source>
        <strain evidence="9">CA13304</strain>
    </source>
</reference>
<evidence type="ECO:0000313" key="9">
    <source>
        <dbReference type="EMBL" id="MBE0128422.1"/>
    </source>
</evidence>
<feature type="chain" id="PRO_5034662259" evidence="6">
    <location>
        <begin position="23"/>
        <end position="238"/>
    </location>
</feature>
<comment type="similarity">
    <text evidence="2">Belongs to the periplasmic pilus chaperone family.</text>
</comment>
<comment type="subcellular location">
    <subcellularLocation>
        <location evidence="1">Periplasm</location>
    </subcellularLocation>
</comment>
<dbReference type="EMBL" id="VKME01000008">
    <property type="protein sequence ID" value="MBE0128422.1"/>
    <property type="molecule type" value="Genomic_DNA"/>
</dbReference>
<keyword evidence="4" id="KW-0574">Periplasm</keyword>
<dbReference type="InterPro" id="IPR016147">
    <property type="entry name" value="Pili_assmbl_chaperone_N"/>
</dbReference>
<organism evidence="9 10">
    <name type="scientific">Citrobacter amalonaticus</name>
    <dbReference type="NCBI Taxonomy" id="35703"/>
    <lineage>
        <taxon>Bacteria</taxon>
        <taxon>Pseudomonadati</taxon>
        <taxon>Pseudomonadota</taxon>
        <taxon>Gammaproteobacteria</taxon>
        <taxon>Enterobacterales</taxon>
        <taxon>Enterobacteriaceae</taxon>
        <taxon>Citrobacter</taxon>
    </lineage>
</organism>
<keyword evidence="3 6" id="KW-0732">Signal</keyword>
<dbReference type="InterPro" id="IPR050643">
    <property type="entry name" value="Periplasmic_pilus_chap"/>
</dbReference>
<dbReference type="AlphaFoldDB" id="A0A8I0MKA9"/>
<dbReference type="GO" id="GO:0071555">
    <property type="term" value="P:cell wall organization"/>
    <property type="evidence" value="ECO:0007669"/>
    <property type="project" value="InterPro"/>
</dbReference>
<dbReference type="Pfam" id="PF02753">
    <property type="entry name" value="PapD_C"/>
    <property type="match status" value="1"/>
</dbReference>
<evidence type="ECO:0000256" key="2">
    <source>
        <dbReference type="ARBA" id="ARBA00007399"/>
    </source>
</evidence>
<evidence type="ECO:0000313" key="10">
    <source>
        <dbReference type="Proteomes" id="UP000656723"/>
    </source>
</evidence>
<gene>
    <name evidence="9" type="ORF">FOT72_10480</name>
</gene>
<evidence type="ECO:0000259" key="8">
    <source>
        <dbReference type="Pfam" id="PF02753"/>
    </source>
</evidence>
<evidence type="ECO:0000256" key="3">
    <source>
        <dbReference type="ARBA" id="ARBA00022729"/>
    </source>
</evidence>
<keyword evidence="5" id="KW-0143">Chaperone</keyword>
<dbReference type="Pfam" id="PF00345">
    <property type="entry name" value="PapD_N"/>
    <property type="match status" value="1"/>
</dbReference>
<evidence type="ECO:0000256" key="4">
    <source>
        <dbReference type="ARBA" id="ARBA00022764"/>
    </source>
</evidence>
<dbReference type="PANTHER" id="PTHR30251:SF2">
    <property type="entry name" value="FIMBRIAL CHAPERONE YADV-RELATED"/>
    <property type="match status" value="1"/>
</dbReference>
<dbReference type="InterPro" id="IPR036316">
    <property type="entry name" value="Pili_assmbl_chap_C_dom_sf"/>
</dbReference>
<evidence type="ECO:0000256" key="6">
    <source>
        <dbReference type="SAM" id="SignalP"/>
    </source>
</evidence>
<dbReference type="InterPro" id="IPR016148">
    <property type="entry name" value="Pili_assmbl_chaperone_C"/>
</dbReference>
<dbReference type="Proteomes" id="UP000656723">
    <property type="component" value="Unassembled WGS sequence"/>
</dbReference>
<evidence type="ECO:0000259" key="7">
    <source>
        <dbReference type="Pfam" id="PF00345"/>
    </source>
</evidence>
<dbReference type="InterPro" id="IPR001829">
    <property type="entry name" value="Pili_assmbl_chaperone_bac"/>
</dbReference>
<feature type="signal peptide" evidence="6">
    <location>
        <begin position="1"/>
        <end position="22"/>
    </location>
</feature>
<proteinExistence type="inferred from homology"/>
<dbReference type="InterPro" id="IPR013783">
    <property type="entry name" value="Ig-like_fold"/>
</dbReference>
<feature type="domain" description="Pili assembly chaperone N-terminal" evidence="7">
    <location>
        <begin position="25"/>
        <end position="150"/>
    </location>
</feature>
<dbReference type="PANTHER" id="PTHR30251">
    <property type="entry name" value="PILUS ASSEMBLY CHAPERONE"/>
    <property type="match status" value="1"/>
</dbReference>
<accession>A0A8I0MKA9</accession>
<protein>
    <submittedName>
        <fullName evidence="9">Molecular chaperone</fullName>
    </submittedName>
</protein>
<dbReference type="SUPFAM" id="SSF49354">
    <property type="entry name" value="PapD-like"/>
    <property type="match status" value="1"/>
</dbReference>
<dbReference type="PRINTS" id="PR00969">
    <property type="entry name" value="CHAPERONPILI"/>
</dbReference>
<evidence type="ECO:0000256" key="5">
    <source>
        <dbReference type="ARBA" id="ARBA00023186"/>
    </source>
</evidence>
<dbReference type="GO" id="GO:0030288">
    <property type="term" value="C:outer membrane-bounded periplasmic space"/>
    <property type="evidence" value="ECO:0007669"/>
    <property type="project" value="InterPro"/>
</dbReference>
<dbReference type="InterPro" id="IPR008962">
    <property type="entry name" value="PapD-like_sf"/>
</dbReference>